<organism evidence="8">
    <name type="scientific">Brassica oleracea</name>
    <name type="common">Wild cabbage</name>
    <dbReference type="NCBI Taxonomy" id="3712"/>
    <lineage>
        <taxon>Eukaryota</taxon>
        <taxon>Viridiplantae</taxon>
        <taxon>Streptophyta</taxon>
        <taxon>Embryophyta</taxon>
        <taxon>Tracheophyta</taxon>
        <taxon>Spermatophyta</taxon>
        <taxon>Magnoliopsida</taxon>
        <taxon>eudicotyledons</taxon>
        <taxon>Gunneridae</taxon>
        <taxon>Pentapetalae</taxon>
        <taxon>rosids</taxon>
        <taxon>malvids</taxon>
        <taxon>Brassicales</taxon>
        <taxon>Brassicaceae</taxon>
        <taxon>Brassiceae</taxon>
        <taxon>Brassica</taxon>
    </lineage>
</organism>
<protein>
    <recommendedName>
        <fullName evidence="9">PRA1 family protein</fullName>
    </recommendedName>
</protein>
<evidence type="ECO:0008006" key="9">
    <source>
        <dbReference type="Google" id="ProtNLM"/>
    </source>
</evidence>
<gene>
    <name evidence="8" type="ORF">BOLC6T36089H</name>
</gene>
<evidence type="ECO:0000256" key="2">
    <source>
        <dbReference type="ARBA" id="ARBA00004127"/>
    </source>
</evidence>
<comment type="subcellular location">
    <subcellularLocation>
        <location evidence="2">Endomembrane system</location>
        <topology evidence="2">Multi-pass membrane protein</topology>
    </subcellularLocation>
</comment>
<evidence type="ECO:0000256" key="5">
    <source>
        <dbReference type="ARBA" id="ARBA00022989"/>
    </source>
</evidence>
<dbReference type="Pfam" id="PF03208">
    <property type="entry name" value="PRA1"/>
    <property type="match status" value="1"/>
</dbReference>
<evidence type="ECO:0000256" key="7">
    <source>
        <dbReference type="SAM" id="Phobius"/>
    </source>
</evidence>
<proteinExistence type="inferred from homology"/>
<feature type="transmembrane region" description="Helical" evidence="7">
    <location>
        <begin position="66"/>
        <end position="85"/>
    </location>
</feature>
<feature type="transmembrane region" description="Helical" evidence="7">
    <location>
        <begin position="119"/>
        <end position="139"/>
    </location>
</feature>
<dbReference type="InterPro" id="IPR004895">
    <property type="entry name" value="Prenylated_rab_accept_PRA1"/>
</dbReference>
<evidence type="ECO:0000256" key="3">
    <source>
        <dbReference type="ARBA" id="ARBA00006483"/>
    </source>
</evidence>
<dbReference type="GO" id="GO:0005794">
    <property type="term" value="C:Golgi apparatus"/>
    <property type="evidence" value="ECO:0007669"/>
    <property type="project" value="TreeGrafter"/>
</dbReference>
<evidence type="ECO:0000313" key="8">
    <source>
        <dbReference type="EMBL" id="VDD60636.1"/>
    </source>
</evidence>
<dbReference type="GO" id="GO:0016192">
    <property type="term" value="P:vesicle-mediated transport"/>
    <property type="evidence" value="ECO:0007669"/>
    <property type="project" value="TreeGrafter"/>
</dbReference>
<dbReference type="AlphaFoldDB" id="A0A3P6GLI9"/>
<evidence type="ECO:0000256" key="1">
    <source>
        <dbReference type="ARBA" id="ARBA00002501"/>
    </source>
</evidence>
<dbReference type="EMBL" id="LR031880">
    <property type="protein sequence ID" value="VDD60636.1"/>
    <property type="molecule type" value="Genomic_DNA"/>
</dbReference>
<sequence>MTNYGAIPTSSHPSPPIDLEYISRAKHRIKSGLATRRPWKTMFDLQSMSLPHGFFDAISRIKTNLVYFRANYAVVVLLVLFLSLIYHPTSLLVLAVLVVFWIFLYFLRDEPLVVFGHQIDDRTVMICLSVLTIVMLLFTHATANVLGAVATAVVLVLVHAAVRRSDNLYLDEEAAVATEASGLTLSSKIHSLTQKLSKTNLHVSSIPSPLKSSLPSSATPRINRSTRVPVELSSCVSLFPLHSAIASSRLVSSLSAESMSWGLVPQGHSSLSVINKIHLLLLLHLEALSLILGDVTFNFLY</sequence>
<dbReference type="GO" id="GO:0005783">
    <property type="term" value="C:endoplasmic reticulum"/>
    <property type="evidence" value="ECO:0007669"/>
    <property type="project" value="TreeGrafter"/>
</dbReference>
<dbReference type="PANTHER" id="PTHR19317:SF2">
    <property type="entry name" value="PRA1 FAMILY PROTEIN F2"/>
    <property type="match status" value="1"/>
</dbReference>
<feature type="transmembrane region" description="Helical" evidence="7">
    <location>
        <begin position="91"/>
        <end position="107"/>
    </location>
</feature>
<evidence type="ECO:0000256" key="6">
    <source>
        <dbReference type="ARBA" id="ARBA00023136"/>
    </source>
</evidence>
<comment type="similarity">
    <text evidence="3">Belongs to the PRA1 family.</text>
</comment>
<keyword evidence="6 7" id="KW-0472">Membrane</keyword>
<accession>A0A3P6GLI9</accession>
<evidence type="ECO:0000256" key="4">
    <source>
        <dbReference type="ARBA" id="ARBA00022692"/>
    </source>
</evidence>
<dbReference type="PANTHER" id="PTHR19317">
    <property type="entry name" value="PRENYLATED RAB ACCEPTOR 1-RELATED"/>
    <property type="match status" value="1"/>
</dbReference>
<keyword evidence="4 7" id="KW-0812">Transmembrane</keyword>
<comment type="function">
    <text evidence="1">May be involved in both secretory and endocytic intracellular trafficking in the endosomal/prevacuolar compartments.</text>
</comment>
<reference evidence="8" key="1">
    <citation type="submission" date="2018-11" db="EMBL/GenBank/DDBJ databases">
        <authorList>
            <consortium name="Genoscope - CEA"/>
            <person name="William W."/>
        </authorList>
    </citation>
    <scope>NUCLEOTIDE SEQUENCE</scope>
</reference>
<name>A0A3P6GLI9_BRAOL</name>
<keyword evidence="5 7" id="KW-1133">Transmembrane helix</keyword>